<protein>
    <recommendedName>
        <fullName evidence="3">LPS export ABC transporter periplasmic protein LptC</fullName>
    </recommendedName>
</protein>
<dbReference type="AlphaFoldDB" id="A0A251WZZ4"/>
<proteinExistence type="predicted"/>
<comment type="caution">
    <text evidence="1">The sequence shown here is derived from an EMBL/GenBank/DDBJ whole genome shotgun (WGS) entry which is preliminary data.</text>
</comment>
<evidence type="ECO:0000313" key="1">
    <source>
        <dbReference type="EMBL" id="OUD09634.1"/>
    </source>
</evidence>
<dbReference type="Proteomes" id="UP000194664">
    <property type="component" value="Unassembled WGS sequence"/>
</dbReference>
<reference evidence="1 2" key="1">
    <citation type="submission" date="2016-12" db="EMBL/GenBank/DDBJ databases">
        <title>The draft genome sequence of HSLHS2.</title>
        <authorList>
            <person name="Hu D."/>
            <person name="Wang L."/>
            <person name="Shao Z."/>
        </authorList>
    </citation>
    <scope>NUCLEOTIDE SEQUENCE [LARGE SCALE GENOMIC DNA]</scope>
    <source>
        <strain evidence="1">MCCC 1A06712</strain>
    </source>
</reference>
<gene>
    <name evidence="1" type="ORF">BVC71_07295</name>
</gene>
<dbReference type="EMBL" id="MSPP01000002">
    <property type="protein sequence ID" value="OUD09634.1"/>
    <property type="molecule type" value="Genomic_DNA"/>
</dbReference>
<name>A0A251WZZ4_9RHOB</name>
<dbReference type="RefSeq" id="WP_086450970.1">
    <property type="nucleotide sequence ID" value="NZ_MSPP01000002.1"/>
</dbReference>
<dbReference type="OrthoDB" id="7871110at2"/>
<dbReference type="InterPro" id="IPR010664">
    <property type="entry name" value="LipoPS_assembly_LptC-rel"/>
</dbReference>
<organism evidence="1 2">
    <name type="scientific">Marivivens niveibacter</name>
    <dbReference type="NCBI Taxonomy" id="1930667"/>
    <lineage>
        <taxon>Bacteria</taxon>
        <taxon>Pseudomonadati</taxon>
        <taxon>Pseudomonadota</taxon>
        <taxon>Alphaproteobacteria</taxon>
        <taxon>Rhodobacterales</taxon>
        <taxon>Paracoccaceae</taxon>
        <taxon>Marivivens group</taxon>
        <taxon>Marivivens</taxon>
    </lineage>
</organism>
<keyword evidence="2" id="KW-1185">Reference proteome</keyword>
<accession>A0A251WZZ4</accession>
<evidence type="ECO:0008006" key="3">
    <source>
        <dbReference type="Google" id="ProtNLM"/>
    </source>
</evidence>
<dbReference type="Pfam" id="PF06835">
    <property type="entry name" value="LptC"/>
    <property type="match status" value="1"/>
</dbReference>
<sequence length="197" mass="21214">MSADNAYSRFVNWAKIILPLAALVLLSTLFLLARTTGDTTEIPFADLQEITSQQRISAPTISGVTNSGDAYQISADVAKFSQEDTDQIQIDSIAITINSATGTDIDLIAGTGEYDSAERMVALRNLVRITTTNGYVMETIGAWANLGTGDIETTGILEVRSPFGEFSAGHLSISRDESGAQQMVFNEGVRLVYEPQP</sequence>
<evidence type="ECO:0000313" key="2">
    <source>
        <dbReference type="Proteomes" id="UP000194664"/>
    </source>
</evidence>